<dbReference type="InterPro" id="IPR037766">
    <property type="entry name" value="FHY1"/>
</dbReference>
<dbReference type="GO" id="GO:0005737">
    <property type="term" value="C:cytoplasm"/>
    <property type="evidence" value="ECO:0007669"/>
    <property type="project" value="TreeGrafter"/>
</dbReference>
<evidence type="ECO:0000313" key="2">
    <source>
        <dbReference type="EMBL" id="KAG6437672.1"/>
    </source>
</evidence>
<dbReference type="Proteomes" id="UP000298416">
    <property type="component" value="Unassembled WGS sequence"/>
</dbReference>
<dbReference type="EMBL" id="PNBA02000001">
    <property type="protein sequence ID" value="KAG6437672.1"/>
    <property type="molecule type" value="Genomic_DNA"/>
</dbReference>
<comment type="caution">
    <text evidence="2">The sequence shown here is derived from an EMBL/GenBank/DDBJ whole genome shotgun (WGS) entry which is preliminary data.</text>
</comment>
<dbReference type="AlphaFoldDB" id="A0A8X9ACA6"/>
<evidence type="ECO:0000256" key="1">
    <source>
        <dbReference type="SAM" id="MobiDB-lite"/>
    </source>
</evidence>
<organism evidence="2">
    <name type="scientific">Salvia splendens</name>
    <name type="common">Scarlet sage</name>
    <dbReference type="NCBI Taxonomy" id="180675"/>
    <lineage>
        <taxon>Eukaryota</taxon>
        <taxon>Viridiplantae</taxon>
        <taxon>Streptophyta</taxon>
        <taxon>Embryophyta</taxon>
        <taxon>Tracheophyta</taxon>
        <taxon>Spermatophyta</taxon>
        <taxon>Magnoliopsida</taxon>
        <taxon>eudicotyledons</taxon>
        <taxon>Gunneridae</taxon>
        <taxon>Pentapetalae</taxon>
        <taxon>asterids</taxon>
        <taxon>lamiids</taxon>
        <taxon>Lamiales</taxon>
        <taxon>Lamiaceae</taxon>
        <taxon>Nepetoideae</taxon>
        <taxon>Mentheae</taxon>
        <taxon>Salviinae</taxon>
        <taxon>Salvia</taxon>
        <taxon>Salvia subgen. Calosphace</taxon>
        <taxon>core Calosphace</taxon>
    </lineage>
</organism>
<dbReference type="GO" id="GO:0009639">
    <property type="term" value="P:response to red or far red light"/>
    <property type="evidence" value="ECO:0007669"/>
    <property type="project" value="InterPro"/>
</dbReference>
<dbReference type="GO" id="GO:0051457">
    <property type="term" value="P:maintenance of protein location in nucleus"/>
    <property type="evidence" value="ECO:0007669"/>
    <property type="project" value="TreeGrafter"/>
</dbReference>
<dbReference type="PANTHER" id="PTHR37723:SF1">
    <property type="entry name" value="PROTEIN FAR-RED-ELONGATED HYPOCOTYL 1-LIKE"/>
    <property type="match status" value="1"/>
</dbReference>
<reference evidence="2" key="2">
    <citation type="submission" date="2020-08" db="EMBL/GenBank/DDBJ databases">
        <title>Plant Genome Project.</title>
        <authorList>
            <person name="Zhang R.-G."/>
        </authorList>
    </citation>
    <scope>NUCLEOTIDE SEQUENCE</scope>
    <source>
        <strain evidence="2">Huo1</strain>
        <tissue evidence="2">Leaf</tissue>
    </source>
</reference>
<sequence>MVSLGFRSIYAYILDGGSMFLVCCQCKRAIFVQPILLMLLLLLLEYVKFKIDCFLYTSIASLKKKRKQQDSQPEKHLAKHVCREKVEGDEPAKGCESEPESTNSNSFHSNCEDSFMCSDDETDGGFQETCTSDEPTTSSASWAGTSSGDSPYSSENISTSEPESLSMNEDQHDQHDVGFRWEGHAEIELYTDKELEDLLYSNGAAPGGTFILSSGRWSVDQGARAMQEEGKKKLTIDNEFEQFFSMLML</sequence>
<gene>
    <name evidence="2" type="ORF">SASPL_102594</name>
</gene>
<feature type="compositionally biased region" description="Low complexity" evidence="1">
    <location>
        <begin position="136"/>
        <end position="150"/>
    </location>
</feature>
<dbReference type="GO" id="GO:0061608">
    <property type="term" value="F:nuclear import signal receptor activity"/>
    <property type="evidence" value="ECO:0007669"/>
    <property type="project" value="TreeGrafter"/>
</dbReference>
<keyword evidence="3" id="KW-1185">Reference proteome</keyword>
<reference evidence="2" key="1">
    <citation type="submission" date="2018-01" db="EMBL/GenBank/DDBJ databases">
        <authorList>
            <person name="Mao J.F."/>
        </authorList>
    </citation>
    <scope>NUCLEOTIDE SEQUENCE</scope>
    <source>
        <strain evidence="2">Huo1</strain>
        <tissue evidence="2">Leaf</tissue>
    </source>
</reference>
<feature type="compositionally biased region" description="Polar residues" evidence="1">
    <location>
        <begin position="151"/>
        <end position="168"/>
    </location>
</feature>
<dbReference type="GO" id="GO:0016607">
    <property type="term" value="C:nuclear speck"/>
    <property type="evidence" value="ECO:0007669"/>
    <property type="project" value="TreeGrafter"/>
</dbReference>
<accession>A0A8X9ACA6</accession>
<feature type="region of interest" description="Disordered" evidence="1">
    <location>
        <begin position="125"/>
        <end position="170"/>
    </location>
</feature>
<evidence type="ECO:0000313" key="3">
    <source>
        <dbReference type="Proteomes" id="UP000298416"/>
    </source>
</evidence>
<proteinExistence type="predicted"/>
<name>A0A8X9ACA6_SALSN</name>
<protein>
    <submittedName>
        <fullName evidence="2">Uncharacterized protein</fullName>
    </submittedName>
</protein>
<dbReference type="PANTHER" id="PTHR37723">
    <property type="entry name" value="PROTEIN FAR-RED ELONGATED HYPOCOTYL 1"/>
    <property type="match status" value="1"/>
</dbReference>